<keyword evidence="4" id="KW-0732">Signal</keyword>
<dbReference type="GO" id="GO:0036503">
    <property type="term" value="P:ERAD pathway"/>
    <property type="evidence" value="ECO:0007669"/>
    <property type="project" value="TreeGrafter"/>
</dbReference>
<reference evidence="7" key="1">
    <citation type="submission" date="2021-01" db="EMBL/GenBank/DDBJ databases">
        <authorList>
            <person name="Corre E."/>
            <person name="Pelletier E."/>
            <person name="Niang G."/>
            <person name="Scheremetjew M."/>
            <person name="Finn R."/>
            <person name="Kale V."/>
            <person name="Holt S."/>
            <person name="Cochrane G."/>
            <person name="Meng A."/>
            <person name="Brown T."/>
            <person name="Cohen L."/>
        </authorList>
    </citation>
    <scope>NUCLEOTIDE SEQUENCE</scope>
    <source>
        <strain evidence="7">CCMP1374</strain>
    </source>
</reference>
<evidence type="ECO:0000256" key="1">
    <source>
        <dbReference type="ARBA" id="ARBA00006043"/>
    </source>
</evidence>
<dbReference type="Pfam" id="PF03152">
    <property type="entry name" value="UFD1_N1"/>
    <property type="match status" value="1"/>
</dbReference>
<dbReference type="PANTHER" id="PTHR12555:SF13">
    <property type="entry name" value="UBIQUITIN RECOGNITION FACTOR IN ER-ASSOCIATED DEGRADATION PROTEIN 1"/>
    <property type="match status" value="1"/>
</dbReference>
<comment type="similarity">
    <text evidence="1">Belongs to the UFD1 family.</text>
</comment>
<dbReference type="Gene3D" id="2.40.40.50">
    <property type="entry name" value="Ubiquitin fusion degradation protein UFD1, N-terminal domain"/>
    <property type="match status" value="1"/>
</dbReference>
<dbReference type="Gene3D" id="3.10.330.10">
    <property type="match status" value="1"/>
</dbReference>
<accession>A0A7S0E5G9</accession>
<sequence length="334" mass="36518">MGLRWSALAAWVPAKGCSIACVPVPARRRRCHSLWPPRCPEKLALGPAWYGCTHYGRALEKLAHLEITYPMIFEVTNPRYVQRRLHCGVLEFIAQEGMIYLPFWMMENMHLNEGDIVHLKSATIQKGSFVKLQPQTTDFIKISNPKAVLEQSLRSFSALTKGETFRILYNKKKYDIGVVEVRPEGRPFQQGEAEAVCIIEADVEVDFDAPADYVEPKRPSPKASPVSASPMQKSPLMESLGAPKLDEDSSDEDESAKAFEGAGFRLDGKAIKAPKVGAAQGGNLLCGDLRVGVRIGGDGQVLSSDAPTAAAAPAAAADGDDYWAKFSSQGQKLR</sequence>
<feature type="signal peptide" evidence="4">
    <location>
        <begin position="1"/>
        <end position="16"/>
    </location>
</feature>
<dbReference type="AlphaFoldDB" id="A0A7S0E5G9"/>
<evidence type="ECO:0000256" key="3">
    <source>
        <dbReference type="SAM" id="MobiDB-lite"/>
    </source>
</evidence>
<evidence type="ECO:0000259" key="5">
    <source>
        <dbReference type="Pfam" id="PF03152"/>
    </source>
</evidence>
<dbReference type="InterPro" id="IPR004854">
    <property type="entry name" value="Ufd1-like"/>
</dbReference>
<dbReference type="GO" id="GO:0034098">
    <property type="term" value="C:VCP-NPL4-UFD1 AAA ATPase complex"/>
    <property type="evidence" value="ECO:0007669"/>
    <property type="project" value="TreeGrafter"/>
</dbReference>
<feature type="compositionally biased region" description="Low complexity" evidence="3">
    <location>
        <begin position="221"/>
        <end position="230"/>
    </location>
</feature>
<organism evidence="7">
    <name type="scientific">Phaeocystis antarctica</name>
    <dbReference type="NCBI Taxonomy" id="33657"/>
    <lineage>
        <taxon>Eukaryota</taxon>
        <taxon>Haptista</taxon>
        <taxon>Haptophyta</taxon>
        <taxon>Prymnesiophyceae</taxon>
        <taxon>Phaeocystales</taxon>
        <taxon>Phaeocystaceae</taxon>
        <taxon>Phaeocystis</taxon>
    </lineage>
</organism>
<name>A0A7S0E5G9_9EUKA</name>
<feature type="domain" description="Ubiquitin fusion degradation protein UFD1 N-terminal subdomain 2" evidence="6">
    <location>
        <begin position="126"/>
        <end position="210"/>
    </location>
</feature>
<dbReference type="InterPro" id="IPR055418">
    <property type="entry name" value="UFD1_N2"/>
</dbReference>
<dbReference type="Pfam" id="PF24842">
    <property type="entry name" value="UFD1_N2"/>
    <property type="match status" value="1"/>
</dbReference>
<dbReference type="InterPro" id="IPR055417">
    <property type="entry name" value="UFD1_N1"/>
</dbReference>
<dbReference type="GO" id="GO:0006511">
    <property type="term" value="P:ubiquitin-dependent protein catabolic process"/>
    <property type="evidence" value="ECO:0007669"/>
    <property type="project" value="InterPro"/>
</dbReference>
<feature type="region of interest" description="Disordered" evidence="3">
    <location>
        <begin position="212"/>
        <end position="257"/>
    </location>
</feature>
<proteinExistence type="inferred from homology"/>
<protein>
    <submittedName>
        <fullName evidence="7">Uncharacterized protein</fullName>
    </submittedName>
</protein>
<dbReference type="GO" id="GO:0031593">
    <property type="term" value="F:polyubiquitin modification-dependent protein binding"/>
    <property type="evidence" value="ECO:0007669"/>
    <property type="project" value="TreeGrafter"/>
</dbReference>
<evidence type="ECO:0000259" key="6">
    <source>
        <dbReference type="Pfam" id="PF24842"/>
    </source>
</evidence>
<gene>
    <name evidence="7" type="ORF">PANT1444_LOCUS4153</name>
</gene>
<feature type="chain" id="PRO_5031445113" evidence="4">
    <location>
        <begin position="17"/>
        <end position="334"/>
    </location>
</feature>
<evidence type="ECO:0000313" key="7">
    <source>
        <dbReference type="EMBL" id="CAD8475118.1"/>
    </source>
</evidence>
<dbReference type="EMBL" id="HBEP01007333">
    <property type="protein sequence ID" value="CAD8475118.1"/>
    <property type="molecule type" value="Transcribed_RNA"/>
</dbReference>
<dbReference type="PANTHER" id="PTHR12555">
    <property type="entry name" value="UBIQUITIN FUSION DEGRADATON PROTEIN 1"/>
    <property type="match status" value="1"/>
</dbReference>
<feature type="domain" description="Ubiquitin fusion degradation protein UFD1 N-terminal subdomain 1" evidence="5">
    <location>
        <begin position="58"/>
        <end position="124"/>
    </location>
</feature>
<evidence type="ECO:0000256" key="2">
    <source>
        <dbReference type="ARBA" id="ARBA00022786"/>
    </source>
</evidence>
<keyword evidence="2" id="KW-0833">Ubl conjugation pathway</keyword>
<dbReference type="InterPro" id="IPR042299">
    <property type="entry name" value="Ufd1-like_Nn"/>
</dbReference>
<evidence type="ECO:0000256" key="4">
    <source>
        <dbReference type="SAM" id="SignalP"/>
    </source>
</evidence>